<keyword evidence="3" id="KW-1185">Reference proteome</keyword>
<protein>
    <submittedName>
        <fullName evidence="2">Uncharacterized protein</fullName>
    </submittedName>
</protein>
<organism evidence="2 3">
    <name type="scientific">Halorubrum saccharovorum</name>
    <dbReference type="NCBI Taxonomy" id="2248"/>
    <lineage>
        <taxon>Archaea</taxon>
        <taxon>Methanobacteriati</taxon>
        <taxon>Methanobacteriota</taxon>
        <taxon>Stenosarchaea group</taxon>
        <taxon>Halobacteria</taxon>
        <taxon>Halobacteriales</taxon>
        <taxon>Haloferacaceae</taxon>
        <taxon>Halorubrum</taxon>
    </lineage>
</organism>
<proteinExistence type="predicted"/>
<accession>A0A081EWK4</accession>
<evidence type="ECO:0000256" key="1">
    <source>
        <dbReference type="SAM" id="MobiDB-lite"/>
    </source>
</evidence>
<evidence type="ECO:0000313" key="2">
    <source>
        <dbReference type="EMBL" id="KDS91792.1"/>
    </source>
</evidence>
<dbReference type="OrthoDB" id="195084at2157"/>
<dbReference type="InterPro" id="IPR043899">
    <property type="entry name" value="DUF5789"/>
</dbReference>
<dbReference type="AlphaFoldDB" id="A0A081EWK4"/>
<gene>
    <name evidence="2" type="ORF">FK85_18740</name>
</gene>
<name>A0A081EWK4_9EURY</name>
<feature type="compositionally biased region" description="Acidic residues" evidence="1">
    <location>
        <begin position="1"/>
        <end position="16"/>
    </location>
</feature>
<dbReference type="EMBL" id="JNFH02000045">
    <property type="protein sequence ID" value="KDS91792.1"/>
    <property type="molecule type" value="Genomic_DNA"/>
</dbReference>
<dbReference type="Pfam" id="PF19102">
    <property type="entry name" value="DUF5789"/>
    <property type="match status" value="1"/>
</dbReference>
<comment type="caution">
    <text evidence="2">The sequence shown here is derived from an EMBL/GenBank/DDBJ whole genome shotgun (WGS) entry which is preliminary data.</text>
</comment>
<dbReference type="RefSeq" id="WP_050025460.1">
    <property type="nucleotide sequence ID" value="NZ_JNFH02000045.1"/>
</dbReference>
<dbReference type="Proteomes" id="UP000053331">
    <property type="component" value="Unassembled WGS sequence"/>
</dbReference>
<evidence type="ECO:0000313" key="3">
    <source>
        <dbReference type="Proteomes" id="UP000053331"/>
    </source>
</evidence>
<sequence length="98" mass="10468">MSDTDESDAEEAEEPAVELGEGPDVAGEPIARVASRLTWPAKRSDLRAQEGDATIRTPEGARDLDDVLAESDVPLFESRSEFVTEVEAVVGRGPVATE</sequence>
<feature type="region of interest" description="Disordered" evidence="1">
    <location>
        <begin position="1"/>
        <end position="29"/>
    </location>
</feature>
<reference evidence="2 3" key="1">
    <citation type="journal article" date="2015" name="Genome Announc.">
        <title>Draft genome sequence of a Halorubrum H3 strain isolated from the burlinskoye salt lake (Altai Krai, Russia).</title>
        <authorList>
            <person name="Rozanov A.S."/>
            <person name="Bryanskaya A.V."/>
            <person name="Malup T.K."/>
            <person name="Kotenko A.V."/>
            <person name="Peltek S.E."/>
        </authorList>
    </citation>
    <scope>NUCLEOTIDE SEQUENCE [LARGE SCALE GENOMIC DNA]</scope>
    <source>
        <strain evidence="2 3">H3</strain>
    </source>
</reference>